<protein>
    <submittedName>
        <fullName evidence="1">Uncharacterized protein</fullName>
    </submittedName>
</protein>
<accession>A0A0H3ZSJ2</accession>
<reference evidence="1" key="1">
    <citation type="journal article" date="2015" name="MBio">
        <title>Eco-Evolutionary Dynamics of Episomes among Ecologically Cohesive Bacterial Populations.</title>
        <authorList>
            <person name="Xue H."/>
            <person name="Cordero O.X."/>
            <person name="Camas F.M."/>
            <person name="Trimble W."/>
            <person name="Meyer F."/>
            <person name="Guglielmini J."/>
            <person name="Rocha E.P."/>
            <person name="Polz M.F."/>
        </authorList>
    </citation>
    <scope>NUCLEOTIDE SEQUENCE</scope>
    <source>
        <strain evidence="1">5F_275</strain>
    </source>
</reference>
<proteinExistence type="predicted"/>
<dbReference type="AlphaFoldDB" id="A0A0H3ZSJ2"/>
<name>A0A0H3ZSJ2_9VIBR</name>
<dbReference type="EMBL" id="KP795514">
    <property type="protein sequence ID" value="AKN36854.1"/>
    <property type="molecule type" value="Genomic_DNA"/>
</dbReference>
<sequence>MKHLEIKEIITLFDAGALKSAKLVSDFNDAWLVVFSGKGEDYSLVTQRGDHKRYKSPESAMKELYSIGFKEFTVSIASKPFKW</sequence>
<organism evidence="1">
    <name type="scientific">Vibrio tasmaniensis</name>
    <dbReference type="NCBI Taxonomy" id="212663"/>
    <lineage>
        <taxon>Bacteria</taxon>
        <taxon>Pseudomonadati</taxon>
        <taxon>Pseudomonadota</taxon>
        <taxon>Gammaproteobacteria</taxon>
        <taxon>Vibrionales</taxon>
        <taxon>Vibrionaceae</taxon>
        <taxon>Vibrio</taxon>
    </lineage>
</organism>
<evidence type="ECO:0000313" key="1">
    <source>
        <dbReference type="EMBL" id="AKN36854.1"/>
    </source>
</evidence>